<keyword evidence="5" id="KW-1185">Reference proteome</keyword>
<evidence type="ECO:0000256" key="1">
    <source>
        <dbReference type="SAM" id="MobiDB-lite"/>
    </source>
</evidence>
<feature type="transmembrane region" description="Helical" evidence="2">
    <location>
        <begin position="402"/>
        <end position="419"/>
    </location>
</feature>
<sequence>MAALHDAAAPVHHRLPARVLRRLDGVFFAFAGVAAVWLAYLLLRLGIRPGWPLLLLLPFWLVVTYLTLPRIHRILTFIYVPGYFIGRTRTSDGLLGDPVNLALRGSEAEVHAAMTAAGWTRADELSLRTGLHIVSTTLRRCSYTAAPVSPLHLFDRQQDFAYQQQVEGSPSKRHHVRFWRCPEGWFLPGGVAVDWLAAGTYDRSVGLSLFTLQVTHKIAADTDVERDFVVAGLTTAVPGVHVEVIRHFSSGFHARNGGGDRIETDGDLPVVEVGESPDPPEAAAAGPTDSRDRRPSQTVFGGVVALARSVLFALAAVAVFVAPQTLLRLTAQDPDLLEVLAQEVVSVLVALLLALLGLVELALGLATLAGRNWARVWLMGSAVLTTLLAFGSRTGATTRSGLLGLPATATAVLLLLALSSHRARDFAARGRPRAARTDGVHELDPGTRPGVLDGTGPRAGRR</sequence>
<evidence type="ECO:0000256" key="2">
    <source>
        <dbReference type="SAM" id="Phobius"/>
    </source>
</evidence>
<feature type="transmembrane region" description="Helical" evidence="2">
    <location>
        <begin position="376"/>
        <end position="396"/>
    </location>
</feature>
<keyword evidence="2" id="KW-0472">Membrane</keyword>
<organism evidence="4 5">
    <name type="scientific">Microlunatus sagamiharensis</name>
    <dbReference type="NCBI Taxonomy" id="546874"/>
    <lineage>
        <taxon>Bacteria</taxon>
        <taxon>Bacillati</taxon>
        <taxon>Actinomycetota</taxon>
        <taxon>Actinomycetes</taxon>
        <taxon>Propionibacteriales</taxon>
        <taxon>Propionibacteriaceae</taxon>
        <taxon>Microlunatus</taxon>
    </lineage>
</organism>
<feature type="transmembrane region" description="Helical" evidence="2">
    <location>
        <begin position="299"/>
        <end position="324"/>
    </location>
</feature>
<dbReference type="InterPro" id="IPR025902">
    <property type="entry name" value="LssY-like-C_dom"/>
</dbReference>
<keyword evidence="2" id="KW-0812">Transmembrane</keyword>
<dbReference type="STRING" id="546874.SAMN04488544_0733"/>
<feature type="transmembrane region" description="Helical" evidence="2">
    <location>
        <begin position="23"/>
        <end position="43"/>
    </location>
</feature>
<dbReference type="Pfam" id="PF14067">
    <property type="entry name" value="LssY_C"/>
    <property type="match status" value="1"/>
</dbReference>
<reference evidence="5" key="1">
    <citation type="submission" date="2016-10" db="EMBL/GenBank/DDBJ databases">
        <authorList>
            <person name="Varghese N."/>
            <person name="Submissions S."/>
        </authorList>
    </citation>
    <scope>NUCLEOTIDE SEQUENCE [LARGE SCALE GENOMIC DNA]</scope>
    <source>
        <strain evidence="5">DSM 21743</strain>
    </source>
</reference>
<feature type="transmembrane region" description="Helical" evidence="2">
    <location>
        <begin position="49"/>
        <end position="68"/>
    </location>
</feature>
<evidence type="ECO:0000313" key="5">
    <source>
        <dbReference type="Proteomes" id="UP000198825"/>
    </source>
</evidence>
<feature type="domain" description="LssY-like C-terminal" evidence="3">
    <location>
        <begin position="78"/>
        <end position="268"/>
    </location>
</feature>
<protein>
    <submittedName>
        <fullName evidence="4">LssY C-terminus</fullName>
    </submittedName>
</protein>
<dbReference type="EMBL" id="LT629799">
    <property type="protein sequence ID" value="SDU83747.1"/>
    <property type="molecule type" value="Genomic_DNA"/>
</dbReference>
<evidence type="ECO:0000313" key="4">
    <source>
        <dbReference type="EMBL" id="SDU83747.1"/>
    </source>
</evidence>
<evidence type="ECO:0000259" key="3">
    <source>
        <dbReference type="Pfam" id="PF14067"/>
    </source>
</evidence>
<dbReference type="AlphaFoldDB" id="A0A1H2LRW5"/>
<accession>A0A1H2LRW5</accession>
<keyword evidence="2" id="KW-1133">Transmembrane helix</keyword>
<feature type="transmembrane region" description="Helical" evidence="2">
    <location>
        <begin position="344"/>
        <end position="369"/>
    </location>
</feature>
<feature type="region of interest" description="Disordered" evidence="1">
    <location>
        <begin position="429"/>
        <end position="462"/>
    </location>
</feature>
<gene>
    <name evidence="4" type="ORF">SAMN04488544_0733</name>
</gene>
<proteinExistence type="predicted"/>
<name>A0A1H2LRW5_9ACTN</name>
<feature type="region of interest" description="Disordered" evidence="1">
    <location>
        <begin position="271"/>
        <end position="295"/>
    </location>
</feature>
<dbReference type="Proteomes" id="UP000198825">
    <property type="component" value="Chromosome I"/>
</dbReference>
<feature type="compositionally biased region" description="Basic and acidic residues" evidence="1">
    <location>
        <begin position="435"/>
        <end position="445"/>
    </location>
</feature>